<dbReference type="SMART" id="SM00356">
    <property type="entry name" value="ZnF_C3H1"/>
    <property type="match status" value="2"/>
</dbReference>
<feature type="zinc finger region" description="C3H1-type" evidence="4">
    <location>
        <begin position="414"/>
        <end position="441"/>
    </location>
</feature>
<evidence type="ECO:0000256" key="4">
    <source>
        <dbReference type="PROSITE-ProRule" id="PRU00723"/>
    </source>
</evidence>
<proteinExistence type="predicted"/>
<feature type="coiled-coil region" evidence="5">
    <location>
        <begin position="25"/>
        <end position="62"/>
    </location>
</feature>
<accession>A0A6A6EQ25</accession>
<evidence type="ECO:0000313" key="8">
    <source>
        <dbReference type="EMBL" id="KAF2193391.1"/>
    </source>
</evidence>
<dbReference type="InterPro" id="IPR057654">
    <property type="entry name" value="Znf-CCCH_tandem"/>
</dbReference>
<feature type="compositionally biased region" description="Basic and acidic residues" evidence="6">
    <location>
        <begin position="282"/>
        <end position="306"/>
    </location>
</feature>
<dbReference type="PANTHER" id="PTHR37543:SF1">
    <property type="entry name" value="CCCH ZINC FINGER DNA BINDING PROTEIN (AFU_ORTHOLOGUE AFUA_5G12760)"/>
    <property type="match status" value="1"/>
</dbReference>
<evidence type="ECO:0000259" key="7">
    <source>
        <dbReference type="PROSITE" id="PS50103"/>
    </source>
</evidence>
<evidence type="ECO:0000256" key="5">
    <source>
        <dbReference type="SAM" id="Coils"/>
    </source>
</evidence>
<keyword evidence="3 4" id="KW-0862">Zinc</keyword>
<dbReference type="Pfam" id="PF25540">
    <property type="entry name" value="DUF7923"/>
    <property type="match status" value="1"/>
</dbReference>
<gene>
    <name evidence="8" type="ORF">K469DRAFT_712146</name>
</gene>
<dbReference type="AlphaFoldDB" id="A0A6A6EQ25"/>
<dbReference type="InterPro" id="IPR041367">
    <property type="entry name" value="Znf-CCCH_4"/>
</dbReference>
<feature type="zinc finger region" description="C3H1-type" evidence="4">
    <location>
        <begin position="326"/>
        <end position="353"/>
    </location>
</feature>
<keyword evidence="5" id="KW-0175">Coiled coil</keyword>
<dbReference type="PANTHER" id="PTHR37543">
    <property type="entry name" value="CCCH ZINC FINGER DNA BINDING PROTEIN (AFU_ORTHOLOGUE AFUA_5G12760)"/>
    <property type="match status" value="1"/>
</dbReference>
<reference evidence="8" key="1">
    <citation type="journal article" date="2020" name="Stud. Mycol.">
        <title>101 Dothideomycetes genomes: a test case for predicting lifestyles and emergence of pathogens.</title>
        <authorList>
            <person name="Haridas S."/>
            <person name="Albert R."/>
            <person name="Binder M."/>
            <person name="Bloem J."/>
            <person name="Labutti K."/>
            <person name="Salamov A."/>
            <person name="Andreopoulos B."/>
            <person name="Baker S."/>
            <person name="Barry K."/>
            <person name="Bills G."/>
            <person name="Bluhm B."/>
            <person name="Cannon C."/>
            <person name="Castanera R."/>
            <person name="Culley D."/>
            <person name="Daum C."/>
            <person name="Ezra D."/>
            <person name="Gonzalez J."/>
            <person name="Henrissat B."/>
            <person name="Kuo A."/>
            <person name="Liang C."/>
            <person name="Lipzen A."/>
            <person name="Lutzoni F."/>
            <person name="Magnuson J."/>
            <person name="Mondo S."/>
            <person name="Nolan M."/>
            <person name="Ohm R."/>
            <person name="Pangilinan J."/>
            <person name="Park H.-J."/>
            <person name="Ramirez L."/>
            <person name="Alfaro M."/>
            <person name="Sun H."/>
            <person name="Tritt A."/>
            <person name="Yoshinaga Y."/>
            <person name="Zwiers L.-H."/>
            <person name="Turgeon B."/>
            <person name="Goodwin S."/>
            <person name="Spatafora J."/>
            <person name="Crous P."/>
            <person name="Grigoriev I."/>
        </authorList>
    </citation>
    <scope>NUCLEOTIDE SEQUENCE</scope>
    <source>
        <strain evidence="8">CBS 207.26</strain>
    </source>
</reference>
<dbReference type="InterPro" id="IPR057683">
    <property type="entry name" value="DUF7923"/>
</dbReference>
<evidence type="ECO:0000256" key="6">
    <source>
        <dbReference type="SAM" id="MobiDB-lite"/>
    </source>
</evidence>
<evidence type="ECO:0000313" key="9">
    <source>
        <dbReference type="Proteomes" id="UP000800200"/>
    </source>
</evidence>
<dbReference type="Pfam" id="PF25543">
    <property type="entry name" value="zf-CCCH_tandem"/>
    <property type="match status" value="1"/>
</dbReference>
<dbReference type="OrthoDB" id="2270193at2759"/>
<feature type="domain" description="C3H1-type" evidence="7">
    <location>
        <begin position="326"/>
        <end position="353"/>
    </location>
</feature>
<dbReference type="Pfam" id="PF18044">
    <property type="entry name" value="zf-CCCH_4"/>
    <property type="match status" value="1"/>
</dbReference>
<dbReference type="Gene3D" id="4.10.1000.10">
    <property type="entry name" value="Zinc finger, CCCH-type"/>
    <property type="match status" value="1"/>
</dbReference>
<keyword evidence="1 4" id="KW-0479">Metal-binding</keyword>
<name>A0A6A6EQ25_9PEZI</name>
<protein>
    <recommendedName>
        <fullName evidence="7">C3H1-type domain-containing protein</fullName>
    </recommendedName>
</protein>
<feature type="domain" description="C3H1-type" evidence="7">
    <location>
        <begin position="414"/>
        <end position="441"/>
    </location>
</feature>
<feature type="compositionally biased region" description="Low complexity" evidence="6">
    <location>
        <begin position="254"/>
        <end position="267"/>
    </location>
</feature>
<dbReference type="EMBL" id="ML994613">
    <property type="protein sequence ID" value="KAF2193391.1"/>
    <property type="molecule type" value="Genomic_DNA"/>
</dbReference>
<dbReference type="Proteomes" id="UP000800200">
    <property type="component" value="Unassembled WGS sequence"/>
</dbReference>
<dbReference type="InterPro" id="IPR036855">
    <property type="entry name" value="Znf_CCCH_sf"/>
</dbReference>
<keyword evidence="2 4" id="KW-0863">Zinc-finger</keyword>
<feature type="region of interest" description="Disordered" evidence="6">
    <location>
        <begin position="254"/>
        <end position="328"/>
    </location>
</feature>
<keyword evidence="9" id="KW-1185">Reference proteome</keyword>
<evidence type="ECO:0000256" key="2">
    <source>
        <dbReference type="ARBA" id="ARBA00022771"/>
    </source>
</evidence>
<dbReference type="GO" id="GO:0008270">
    <property type="term" value="F:zinc ion binding"/>
    <property type="evidence" value="ECO:0007669"/>
    <property type="project" value="UniProtKB-KW"/>
</dbReference>
<dbReference type="PROSITE" id="PS50103">
    <property type="entry name" value="ZF_C3H1"/>
    <property type="match status" value="2"/>
</dbReference>
<evidence type="ECO:0000256" key="1">
    <source>
        <dbReference type="ARBA" id="ARBA00022723"/>
    </source>
</evidence>
<dbReference type="Pfam" id="PF25542">
    <property type="entry name" value="zf-CCCH_12"/>
    <property type="match status" value="1"/>
</dbReference>
<organism evidence="8 9">
    <name type="scientific">Zopfia rhizophila CBS 207.26</name>
    <dbReference type="NCBI Taxonomy" id="1314779"/>
    <lineage>
        <taxon>Eukaryota</taxon>
        <taxon>Fungi</taxon>
        <taxon>Dikarya</taxon>
        <taxon>Ascomycota</taxon>
        <taxon>Pezizomycotina</taxon>
        <taxon>Dothideomycetes</taxon>
        <taxon>Dothideomycetes incertae sedis</taxon>
        <taxon>Zopfiaceae</taxon>
        <taxon>Zopfia</taxon>
    </lineage>
</organism>
<sequence>MLGDGEVDSFDTHLERFKLINQSNQHELQDLLKEYTQVLEKYKDLKNSYNELKDAKEVKKAEKVSNGKARNPYVLVLIDGNGYIFNDELVSAKEDGGIKAAKMVDDIVNKYLRETIPEASRCRVIVRIYADITSTSKSLAKSKLLGFEKRSLAPFTAGFTRSTGLYDFTDALDEDGTKFKVKEMFKLCAEDSACSHILFAACHDTSYLPLMVPYSGMKNKITLVKGAGFSPEFHQFSLKVTQFPDVFRHSDLHSASPSISSSDRNSSGFKSLGNSFAPGKQEQGRSKSILGEDGHFDTTSGADEHAWGANNGFEDNLRDMSETPKPQGQVPCKYFQKGFCRYGKNCKFQHGSGSGSKACDGQHITNGNDRSNITDLLPKVAVPGFIPLNIDKKRIDISTKPPTQDEWAIYNGRFRRQKPCNSYYLQGACLAFNCPFDHTELEPEALHALEYVVKCNPCPRKGECRAADCIYGHICQKDGCLGQEKGCRMKSDLHNVDPTAVSWVKAEESELVHGKSNGELIETGNNWL</sequence>
<evidence type="ECO:0000256" key="3">
    <source>
        <dbReference type="ARBA" id="ARBA00022833"/>
    </source>
</evidence>
<dbReference type="InterPro" id="IPR000571">
    <property type="entry name" value="Znf_CCCH"/>
</dbReference>
<dbReference type="SUPFAM" id="SSF90229">
    <property type="entry name" value="CCCH zinc finger"/>
    <property type="match status" value="1"/>
</dbReference>